<proteinExistence type="predicted"/>
<evidence type="ECO:0000313" key="8">
    <source>
        <dbReference type="Proteomes" id="UP000038040"/>
    </source>
</evidence>
<evidence type="ECO:0000256" key="4">
    <source>
        <dbReference type="ARBA" id="ARBA00023242"/>
    </source>
</evidence>
<gene>
    <name evidence="7" type="ORF">DME_LOCUS4520</name>
</gene>
<dbReference type="Proteomes" id="UP000038040">
    <property type="component" value="Unplaced"/>
</dbReference>
<dbReference type="InterPro" id="IPR000504">
    <property type="entry name" value="RRM_dom"/>
</dbReference>
<dbReference type="Pfam" id="PF00076">
    <property type="entry name" value="RRM_1"/>
    <property type="match status" value="5"/>
</dbReference>
<feature type="domain" description="RRM" evidence="6">
    <location>
        <begin position="438"/>
        <end position="510"/>
    </location>
</feature>
<evidence type="ECO:0000259" key="6">
    <source>
        <dbReference type="PROSITE" id="PS50102"/>
    </source>
</evidence>
<sequence>MSSSRLIVKGLPSNCTESKLRAEFTKFGVLTDCTLKYTKEGKFRRFAFIGFEKEENARSAKNHFNNTFMNSSKLKVEECKPFGDETKPRAWSRYAKDSRLVVIKNSKHLNDMYDIQPAKKQKTQEDSRFSEFLQLNNKNEASDTKLSLILRGIPPTVKAKNVKDWLIPVKLKGMKLVRNSFESAAFISFYQAQDVAKVLKRNGQFIGGNKVQITTVSMKSGMKTCSNEDNYVYEDRKTENASITEAILETGRLFVRNLPFVCREDELQYLFKNFGEVADLQMIINKKTGLCKGFAIVTFVFPENALAAFSSLDGTIFKGRMLHILPGEEKNPVSTNFSGEIDSKSSFKKIKLLEMKANAGKSHSWNTLFLGANAVADTFAAKLNVDKSDILNDVGETSAGVRLALAETRLVRDTREFLLSNGVCLDAFSRPCAKRSDITILVKNLSFGIDISEIKRMFERYGPVKNALMPPEGICAIIEMQNAVDARKAFSGLAYRRLRSQPLYLEWAPFDVFNTVTSDAVSTENISNISKKRDLSKDEKKILRKSKKYRQAEAAQVEEYKDFVHEVEENGSKADNEMETDDEQDQLELNANTTVFVKNLNFDTTEESLRQKFASRFKVRSVTISKKRDLNKMSKPLSMGFGFVQFYRAEDAKAAVKDMQSTLLDGHCLELKLSHRENIVEKARSRKSVSLLEQGECTKILVRNIPFQASRKEMMQLFGSFGELRAFRMPKKISTSKESHRGFGFVDYLTCADARRAFNALVHSTHFYGRRLVLEWAKTTETLEELREKTIAATNKAEVRKQKQRIKSIEKDLTVIDDD</sequence>
<keyword evidence="9" id="KW-1185">Reference proteome</keyword>
<keyword evidence="4" id="KW-0539">Nucleus</keyword>
<dbReference type="InterPro" id="IPR012677">
    <property type="entry name" value="Nucleotide-bd_a/b_plait_sf"/>
</dbReference>
<dbReference type="OrthoDB" id="439639at2759"/>
<evidence type="ECO:0000313" key="10">
    <source>
        <dbReference type="WBParaSite" id="DME_0000016001-mRNA-1"/>
    </source>
</evidence>
<evidence type="ECO:0000313" key="9">
    <source>
        <dbReference type="Proteomes" id="UP000274756"/>
    </source>
</evidence>
<dbReference type="PANTHER" id="PTHR48039:SF5">
    <property type="entry name" value="RNA-BINDING PROTEIN 28"/>
    <property type="match status" value="1"/>
</dbReference>
<dbReference type="SMART" id="SM00360">
    <property type="entry name" value="RRM"/>
    <property type="match status" value="6"/>
</dbReference>
<dbReference type="PROSITE" id="PS50102">
    <property type="entry name" value="RRM"/>
    <property type="match status" value="5"/>
</dbReference>
<evidence type="ECO:0000256" key="3">
    <source>
        <dbReference type="ARBA" id="ARBA00022884"/>
    </source>
</evidence>
<evidence type="ECO:0000313" key="7">
    <source>
        <dbReference type="EMBL" id="VDN54547.1"/>
    </source>
</evidence>
<protein>
    <submittedName>
        <fullName evidence="10">RNA-binding protein 19</fullName>
    </submittedName>
</protein>
<dbReference type="InterPro" id="IPR034423">
    <property type="entry name" value="RBM19_RRM5"/>
</dbReference>
<reference evidence="7 9" key="2">
    <citation type="submission" date="2018-11" db="EMBL/GenBank/DDBJ databases">
        <authorList>
            <consortium name="Pathogen Informatics"/>
        </authorList>
    </citation>
    <scope>NUCLEOTIDE SEQUENCE [LARGE SCALE GENOMIC DNA]</scope>
</reference>
<feature type="domain" description="RRM" evidence="6">
    <location>
        <begin position="593"/>
        <end position="676"/>
    </location>
</feature>
<evidence type="ECO:0000256" key="5">
    <source>
        <dbReference type="PROSITE-ProRule" id="PRU00176"/>
    </source>
</evidence>
<dbReference type="Proteomes" id="UP000274756">
    <property type="component" value="Unassembled WGS sequence"/>
</dbReference>
<reference evidence="10" key="1">
    <citation type="submission" date="2016-04" db="UniProtKB">
        <authorList>
            <consortium name="WormBaseParasite"/>
        </authorList>
    </citation>
    <scope>IDENTIFICATION</scope>
</reference>
<dbReference type="InterPro" id="IPR035979">
    <property type="entry name" value="RBD_domain_sf"/>
</dbReference>
<dbReference type="InterPro" id="IPR051945">
    <property type="entry name" value="RRM_MRD1_RNA_proc_ribogen"/>
</dbReference>
<organism evidence="8 10">
    <name type="scientific">Dracunculus medinensis</name>
    <name type="common">Guinea worm</name>
    <dbReference type="NCBI Taxonomy" id="318479"/>
    <lineage>
        <taxon>Eukaryota</taxon>
        <taxon>Metazoa</taxon>
        <taxon>Ecdysozoa</taxon>
        <taxon>Nematoda</taxon>
        <taxon>Chromadorea</taxon>
        <taxon>Rhabditida</taxon>
        <taxon>Spirurina</taxon>
        <taxon>Dracunculoidea</taxon>
        <taxon>Dracunculidae</taxon>
        <taxon>Dracunculus</taxon>
    </lineage>
</organism>
<dbReference type="EMBL" id="UYYG01001150">
    <property type="protein sequence ID" value="VDN54547.1"/>
    <property type="molecule type" value="Genomic_DNA"/>
</dbReference>
<keyword evidence="2" id="KW-0677">Repeat</keyword>
<dbReference type="SUPFAM" id="SSF54928">
    <property type="entry name" value="RNA-binding domain, RBD"/>
    <property type="match status" value="6"/>
</dbReference>
<dbReference type="AlphaFoldDB" id="A0A158Q2I4"/>
<dbReference type="STRING" id="318479.A0A158Q2I4"/>
<feature type="domain" description="RRM" evidence="6">
    <location>
        <begin position="4"/>
        <end position="81"/>
    </location>
</feature>
<feature type="domain" description="RRM" evidence="6">
    <location>
        <begin position="251"/>
        <end position="329"/>
    </location>
</feature>
<name>A0A158Q2I4_DRAME</name>
<comment type="subcellular location">
    <subcellularLocation>
        <location evidence="1">Nucleus</location>
    </subcellularLocation>
</comment>
<dbReference type="GO" id="GO:0005634">
    <property type="term" value="C:nucleus"/>
    <property type="evidence" value="ECO:0007669"/>
    <property type="project" value="UniProtKB-SubCell"/>
</dbReference>
<dbReference type="Gene3D" id="3.30.70.330">
    <property type="match status" value="6"/>
</dbReference>
<dbReference type="PANTHER" id="PTHR48039">
    <property type="entry name" value="RNA-BINDING MOTIF PROTEIN 14B"/>
    <property type="match status" value="1"/>
</dbReference>
<accession>A0A158Q2I4</accession>
<dbReference type="GO" id="GO:0003729">
    <property type="term" value="F:mRNA binding"/>
    <property type="evidence" value="ECO:0007669"/>
    <property type="project" value="TreeGrafter"/>
</dbReference>
<dbReference type="CDD" id="cd12317">
    <property type="entry name" value="RRM4_RBM19_RRM3_MRD1"/>
    <property type="match status" value="1"/>
</dbReference>
<dbReference type="FunFam" id="3.30.70.330:FF:000738">
    <property type="entry name" value="RNA-binding motif protein 19"/>
    <property type="match status" value="1"/>
</dbReference>
<keyword evidence="3 5" id="KW-0694">RNA-binding</keyword>
<dbReference type="CDD" id="cd12318">
    <property type="entry name" value="RRM5_RBM19_like"/>
    <property type="match status" value="1"/>
</dbReference>
<dbReference type="WBParaSite" id="DME_0000016001-mRNA-1">
    <property type="protein sequence ID" value="DME_0000016001-mRNA-1"/>
    <property type="gene ID" value="DME_0000016001"/>
</dbReference>
<feature type="domain" description="RRM" evidence="6">
    <location>
        <begin position="698"/>
        <end position="779"/>
    </location>
</feature>
<evidence type="ECO:0000256" key="1">
    <source>
        <dbReference type="ARBA" id="ARBA00004123"/>
    </source>
</evidence>
<evidence type="ECO:0000256" key="2">
    <source>
        <dbReference type="ARBA" id="ARBA00022737"/>
    </source>
</evidence>